<sequence length="84" mass="9473">MRKAAAPDIDTFTIPAHFDDPHAFDSFVKIRLDHSTIAIVANARSRKIGTPINGLSLDAHCSSETTTSYFKRMTHWHCNPSWFV</sequence>
<accession>A0A132EHF5</accession>
<dbReference type="Proteomes" id="UP000062912">
    <property type="component" value="Unassembled WGS sequence"/>
</dbReference>
<organism evidence="1 2">
    <name type="scientific">Burkholderia pseudomultivorans</name>
    <dbReference type="NCBI Taxonomy" id="1207504"/>
    <lineage>
        <taxon>Bacteria</taxon>
        <taxon>Pseudomonadati</taxon>
        <taxon>Pseudomonadota</taxon>
        <taxon>Betaproteobacteria</taxon>
        <taxon>Burkholderiales</taxon>
        <taxon>Burkholderiaceae</taxon>
        <taxon>Burkholderia</taxon>
        <taxon>Burkholderia cepacia complex</taxon>
    </lineage>
</organism>
<protein>
    <submittedName>
        <fullName evidence="1">Uncharacterized protein</fullName>
    </submittedName>
</protein>
<dbReference type="AlphaFoldDB" id="A0A132EHF5"/>
<comment type="caution">
    <text evidence="1">The sequence shown here is derived from an EMBL/GenBank/DDBJ whole genome shotgun (WGS) entry which is preliminary data.</text>
</comment>
<reference evidence="1 2" key="1">
    <citation type="submission" date="2015-11" db="EMBL/GenBank/DDBJ databases">
        <title>Expanding the genomic diversity of Burkholderia species for the development of highly accurate diagnostics.</title>
        <authorList>
            <person name="Sahl J."/>
            <person name="Keim P."/>
            <person name="Wagner D."/>
        </authorList>
    </citation>
    <scope>NUCLEOTIDE SEQUENCE [LARGE SCALE GENOMIC DNA]</scope>
    <source>
        <strain evidence="1 2">MSMB368WGS</strain>
    </source>
</reference>
<dbReference type="EMBL" id="LPJR01000028">
    <property type="protein sequence ID" value="KWF30262.1"/>
    <property type="molecule type" value="Genomic_DNA"/>
</dbReference>
<gene>
    <name evidence="1" type="ORF">WT56_14360</name>
</gene>
<proteinExistence type="predicted"/>
<name>A0A132EHF5_9BURK</name>
<evidence type="ECO:0000313" key="1">
    <source>
        <dbReference type="EMBL" id="KWF30262.1"/>
    </source>
</evidence>
<evidence type="ECO:0000313" key="2">
    <source>
        <dbReference type="Proteomes" id="UP000062912"/>
    </source>
</evidence>